<protein>
    <submittedName>
        <fullName evidence="2">Uncharacterized protein</fullName>
    </submittedName>
</protein>
<proteinExistence type="predicted"/>
<name>A0A6M3J0G8_9ZZZZ</name>
<dbReference type="AlphaFoldDB" id="A0A6M3J0G8"/>
<sequence length="95" mass="11169">MSEEDPILERCPGPRITLKTRRLWRLFDLAYAPRDTINGTRWEPNLNAEQIGNLPARWTAAWRHIARRIPEVLEAIEADKPKKPKKKPPPKRPKR</sequence>
<feature type="region of interest" description="Disordered" evidence="1">
    <location>
        <begin position="76"/>
        <end position="95"/>
    </location>
</feature>
<dbReference type="EMBL" id="MT141497">
    <property type="protein sequence ID" value="QJA63466.1"/>
    <property type="molecule type" value="Genomic_DNA"/>
</dbReference>
<accession>A0A6M3J0G8</accession>
<evidence type="ECO:0000256" key="1">
    <source>
        <dbReference type="SAM" id="MobiDB-lite"/>
    </source>
</evidence>
<feature type="compositionally biased region" description="Basic residues" evidence="1">
    <location>
        <begin position="82"/>
        <end position="95"/>
    </location>
</feature>
<evidence type="ECO:0000313" key="2">
    <source>
        <dbReference type="EMBL" id="QJA63466.1"/>
    </source>
</evidence>
<reference evidence="2" key="1">
    <citation type="submission" date="2020-03" db="EMBL/GenBank/DDBJ databases">
        <title>The deep terrestrial virosphere.</title>
        <authorList>
            <person name="Holmfeldt K."/>
            <person name="Nilsson E."/>
            <person name="Simone D."/>
            <person name="Lopez-Fernandez M."/>
            <person name="Wu X."/>
            <person name="de Brujin I."/>
            <person name="Lundin D."/>
            <person name="Andersson A."/>
            <person name="Bertilsson S."/>
            <person name="Dopson M."/>
        </authorList>
    </citation>
    <scope>NUCLEOTIDE SEQUENCE</scope>
    <source>
        <strain evidence="2">MM415B00627</strain>
    </source>
</reference>
<gene>
    <name evidence="2" type="ORF">MM415B00627_0048</name>
</gene>
<organism evidence="2">
    <name type="scientific">viral metagenome</name>
    <dbReference type="NCBI Taxonomy" id="1070528"/>
    <lineage>
        <taxon>unclassified sequences</taxon>
        <taxon>metagenomes</taxon>
        <taxon>organismal metagenomes</taxon>
    </lineage>
</organism>